<feature type="transmembrane region" description="Helical" evidence="1">
    <location>
        <begin position="47"/>
        <end position="64"/>
    </location>
</feature>
<organism evidence="2">
    <name type="scientific">marine sediment metagenome</name>
    <dbReference type="NCBI Taxonomy" id="412755"/>
    <lineage>
        <taxon>unclassified sequences</taxon>
        <taxon>metagenomes</taxon>
        <taxon>ecological metagenomes</taxon>
    </lineage>
</organism>
<protein>
    <recommendedName>
        <fullName evidence="3">Selenocysteine protein</fullName>
    </recommendedName>
</protein>
<keyword evidence="1" id="KW-1133">Transmembrane helix</keyword>
<comment type="caution">
    <text evidence="2">The sequence shown here is derived from an EMBL/GenBank/DDBJ whole genome shotgun (WGS) entry which is preliminary data.</text>
</comment>
<evidence type="ECO:0000313" key="2">
    <source>
        <dbReference type="EMBL" id="GAI25647.1"/>
    </source>
</evidence>
<dbReference type="AlphaFoldDB" id="X1M234"/>
<dbReference type="EMBL" id="BARV01020289">
    <property type="protein sequence ID" value="GAI25647.1"/>
    <property type="molecule type" value="Genomic_DNA"/>
</dbReference>
<keyword evidence="1" id="KW-0472">Membrane</keyword>
<feature type="transmembrane region" description="Helical" evidence="1">
    <location>
        <begin position="6"/>
        <end position="26"/>
    </location>
</feature>
<reference evidence="2" key="1">
    <citation type="journal article" date="2014" name="Front. Microbiol.">
        <title>High frequency of phylogenetically diverse reductive dehalogenase-homologous genes in deep subseafloor sedimentary metagenomes.</title>
        <authorList>
            <person name="Kawai M."/>
            <person name="Futagami T."/>
            <person name="Toyoda A."/>
            <person name="Takaki Y."/>
            <person name="Nishi S."/>
            <person name="Hori S."/>
            <person name="Arai W."/>
            <person name="Tsubouchi T."/>
            <person name="Morono Y."/>
            <person name="Uchiyama I."/>
            <person name="Ito T."/>
            <person name="Fujiyama A."/>
            <person name="Inagaki F."/>
            <person name="Takami H."/>
        </authorList>
    </citation>
    <scope>NUCLEOTIDE SEQUENCE</scope>
    <source>
        <strain evidence="2">Expedition CK06-06</strain>
    </source>
</reference>
<feature type="non-terminal residue" evidence="2">
    <location>
        <position position="1"/>
    </location>
</feature>
<sequence length="65" mass="6942">PHMIFVTLFAEGAIPFGILLASSVVQDGHGMLPLLAESKRGFISVKVVNFAVGLLVGFFCYLVGF</sequence>
<proteinExistence type="predicted"/>
<keyword evidence="1" id="KW-0812">Transmembrane</keyword>
<name>X1M234_9ZZZZ</name>
<evidence type="ECO:0000256" key="1">
    <source>
        <dbReference type="SAM" id="Phobius"/>
    </source>
</evidence>
<accession>X1M234</accession>
<evidence type="ECO:0008006" key="3">
    <source>
        <dbReference type="Google" id="ProtNLM"/>
    </source>
</evidence>
<gene>
    <name evidence="2" type="ORF">S06H3_33899</name>
</gene>